<reference evidence="2" key="1">
    <citation type="journal article" date="2019" name="Int. J. Syst. Evol. Microbiol.">
        <title>The Global Catalogue of Microorganisms (GCM) 10K type strain sequencing project: providing services to taxonomists for standard genome sequencing and annotation.</title>
        <authorList>
            <consortium name="The Broad Institute Genomics Platform"/>
            <consortium name="The Broad Institute Genome Sequencing Center for Infectious Disease"/>
            <person name="Wu L."/>
            <person name="Ma J."/>
        </authorList>
    </citation>
    <scope>NUCLEOTIDE SEQUENCE [LARGE SCALE GENOMIC DNA]</scope>
    <source>
        <strain evidence="2">JCM 14370</strain>
    </source>
</reference>
<dbReference type="Proteomes" id="UP000632222">
    <property type="component" value="Unassembled WGS sequence"/>
</dbReference>
<evidence type="ECO:0000313" key="2">
    <source>
        <dbReference type="Proteomes" id="UP000632222"/>
    </source>
</evidence>
<gene>
    <name evidence="1" type="ORF">GCM10008938_43070</name>
</gene>
<comment type="caution">
    <text evidence="1">The sequence shown here is derived from an EMBL/GenBank/DDBJ whole genome shotgun (WGS) entry which is preliminary data.</text>
</comment>
<sequence length="79" mass="9219">MNSDLLLLTLRRLLTEIVRLRFKDQFARHRQMQVDLADNDIRSKLTDIEALVVPLLGAQNTEQVILEALQEAREHRTQP</sequence>
<accession>A0ABQ2DBM0</accession>
<protein>
    <submittedName>
        <fullName evidence="1">Uncharacterized protein</fullName>
    </submittedName>
</protein>
<keyword evidence="2" id="KW-1185">Reference proteome</keyword>
<evidence type="ECO:0000313" key="1">
    <source>
        <dbReference type="EMBL" id="GGJ52441.1"/>
    </source>
</evidence>
<dbReference type="RefSeq" id="WP_189006790.1">
    <property type="nucleotide sequence ID" value="NZ_BMOD01000025.1"/>
</dbReference>
<dbReference type="EMBL" id="BMOD01000025">
    <property type="protein sequence ID" value="GGJ52441.1"/>
    <property type="molecule type" value="Genomic_DNA"/>
</dbReference>
<organism evidence="1 2">
    <name type="scientific">Deinococcus roseus</name>
    <dbReference type="NCBI Taxonomy" id="392414"/>
    <lineage>
        <taxon>Bacteria</taxon>
        <taxon>Thermotogati</taxon>
        <taxon>Deinococcota</taxon>
        <taxon>Deinococci</taxon>
        <taxon>Deinococcales</taxon>
        <taxon>Deinococcaceae</taxon>
        <taxon>Deinococcus</taxon>
    </lineage>
</organism>
<proteinExistence type="predicted"/>
<name>A0ABQ2DBM0_9DEIO</name>